<dbReference type="SMART" id="SM00448">
    <property type="entry name" value="REC"/>
    <property type="match status" value="1"/>
</dbReference>
<dbReference type="InterPro" id="IPR001789">
    <property type="entry name" value="Sig_transdc_resp-reg_receiver"/>
</dbReference>
<dbReference type="Proteomes" id="UP001594351">
    <property type="component" value="Unassembled WGS sequence"/>
</dbReference>
<name>A0ABV6Z4M2_UNCC1</name>
<dbReference type="Gene3D" id="3.40.50.2300">
    <property type="match status" value="1"/>
</dbReference>
<evidence type="ECO:0000259" key="3">
    <source>
        <dbReference type="PROSITE" id="PS50110"/>
    </source>
</evidence>
<dbReference type="EMBL" id="JBHPBY010000489">
    <property type="protein sequence ID" value="MFC1853392.1"/>
    <property type="molecule type" value="Genomic_DNA"/>
</dbReference>
<comment type="caution">
    <text evidence="4">The sequence shown here is derived from an EMBL/GenBank/DDBJ whole genome shotgun (WGS) entry which is preliminary data.</text>
</comment>
<dbReference type="Pfam" id="PF00072">
    <property type="entry name" value="Response_reg"/>
    <property type="match status" value="1"/>
</dbReference>
<feature type="modified residue" description="4-aspartylphosphate" evidence="2">
    <location>
        <position position="54"/>
    </location>
</feature>
<feature type="domain" description="Response regulatory" evidence="3">
    <location>
        <begin position="4"/>
        <end position="121"/>
    </location>
</feature>
<dbReference type="InterPro" id="IPR050595">
    <property type="entry name" value="Bact_response_regulator"/>
</dbReference>
<evidence type="ECO:0000256" key="2">
    <source>
        <dbReference type="PROSITE-ProRule" id="PRU00169"/>
    </source>
</evidence>
<dbReference type="InterPro" id="IPR011006">
    <property type="entry name" value="CheY-like_superfamily"/>
</dbReference>
<dbReference type="SUPFAM" id="SSF52172">
    <property type="entry name" value="CheY-like"/>
    <property type="match status" value="1"/>
</dbReference>
<gene>
    <name evidence="4" type="ORF">ACFL27_24610</name>
</gene>
<reference evidence="4 5" key="1">
    <citation type="submission" date="2024-09" db="EMBL/GenBank/DDBJ databases">
        <title>Laminarin stimulates single cell rates of sulfate reduction while oxygen inhibits transcriptomic activity in coastal marine sediment.</title>
        <authorList>
            <person name="Lindsay M."/>
            <person name="Orcutt B."/>
            <person name="Emerson D."/>
            <person name="Stepanauskas R."/>
            <person name="D'Angelo T."/>
        </authorList>
    </citation>
    <scope>NUCLEOTIDE SEQUENCE [LARGE SCALE GENOMIC DNA]</scope>
    <source>
        <strain evidence="4">SAG AM-311-K15</strain>
    </source>
</reference>
<evidence type="ECO:0000313" key="4">
    <source>
        <dbReference type="EMBL" id="MFC1853392.1"/>
    </source>
</evidence>
<protein>
    <submittedName>
        <fullName evidence="4">PleD family two-component system response regulator</fullName>
    </submittedName>
</protein>
<evidence type="ECO:0000256" key="1">
    <source>
        <dbReference type="ARBA" id="ARBA00022553"/>
    </source>
</evidence>
<proteinExistence type="predicted"/>
<dbReference type="PROSITE" id="PS50110">
    <property type="entry name" value="RESPONSE_REGULATORY"/>
    <property type="match status" value="1"/>
</dbReference>
<dbReference type="PANTHER" id="PTHR44591">
    <property type="entry name" value="STRESS RESPONSE REGULATOR PROTEIN 1"/>
    <property type="match status" value="1"/>
</dbReference>
<evidence type="ECO:0000313" key="5">
    <source>
        <dbReference type="Proteomes" id="UP001594351"/>
    </source>
</evidence>
<accession>A0ABV6Z4M2</accession>
<organism evidence="4 5">
    <name type="scientific">candidate division CSSED10-310 bacterium</name>
    <dbReference type="NCBI Taxonomy" id="2855610"/>
    <lineage>
        <taxon>Bacteria</taxon>
        <taxon>Bacteria division CSSED10-310</taxon>
    </lineage>
</organism>
<dbReference type="PANTHER" id="PTHR44591:SF3">
    <property type="entry name" value="RESPONSE REGULATORY DOMAIN-CONTAINING PROTEIN"/>
    <property type="match status" value="1"/>
</dbReference>
<sequence length="124" mass="13906">MRKKILLADDSQATRQLIGLYLKELKEIDIIYAQNGLEAMVTLGKEDIDLLITDVIMPFVDGFKLVSYVRNTPSMKDVPIIIITQKGEEKDCKQGYFVGSNAYLVKPIKKSELITKVTALLSAQ</sequence>
<keyword evidence="5" id="KW-1185">Reference proteome</keyword>
<keyword evidence="1 2" id="KW-0597">Phosphoprotein</keyword>